<dbReference type="EMBL" id="JAHKPV010000001">
    <property type="protein sequence ID" value="MBU2872569.1"/>
    <property type="molecule type" value="Genomic_DNA"/>
</dbReference>
<name>A0ABS6A6X1_9GAMM</name>
<protein>
    <submittedName>
        <fullName evidence="1">Uncharacterized protein</fullName>
    </submittedName>
</protein>
<evidence type="ECO:0000313" key="1">
    <source>
        <dbReference type="EMBL" id="MBU2872569.1"/>
    </source>
</evidence>
<comment type="caution">
    <text evidence="1">The sequence shown here is derived from an EMBL/GenBank/DDBJ whole genome shotgun (WGS) entry which is preliminary data.</text>
</comment>
<gene>
    <name evidence="1" type="ORF">KO508_01000</name>
</gene>
<dbReference type="Proteomes" id="UP000753376">
    <property type="component" value="Unassembled WGS sequence"/>
</dbReference>
<keyword evidence="2" id="KW-1185">Reference proteome</keyword>
<evidence type="ECO:0000313" key="2">
    <source>
        <dbReference type="Proteomes" id="UP000753376"/>
    </source>
</evidence>
<proteinExistence type="predicted"/>
<dbReference type="InterPro" id="IPR049204">
    <property type="entry name" value="DUF6858"/>
</dbReference>
<sequence>MKQLNFQEKYPITVLDIKKSETQYESAEQIADYFKRCIEEAPRVSYITTFDHLTHSREIEGDVAPDIQAAINVVFCFGRALPNPFVLAVRPRSIGIADMGEHFVVSFMDAPQVPANEAMRAWALSLRNS</sequence>
<reference evidence="1 2" key="1">
    <citation type="submission" date="2021-05" db="EMBL/GenBank/DDBJ databases">
        <title>Draft genomes of bacteria isolated from model marine particles.</title>
        <authorList>
            <person name="Datta M.S."/>
            <person name="Schwartzman J.A."/>
            <person name="Enke T.N."/>
            <person name="Saavedra J."/>
            <person name="Cermak N."/>
            <person name="Cordero O.X."/>
        </authorList>
    </citation>
    <scope>NUCLEOTIDE SEQUENCE [LARGE SCALE GENOMIC DNA]</scope>
    <source>
        <strain evidence="1 2">D2M19</strain>
    </source>
</reference>
<organism evidence="1 2">
    <name type="scientific">Marinobacter salexigens</name>
    <dbReference type="NCBI Taxonomy" id="1925763"/>
    <lineage>
        <taxon>Bacteria</taxon>
        <taxon>Pseudomonadati</taxon>
        <taxon>Pseudomonadota</taxon>
        <taxon>Gammaproteobacteria</taxon>
        <taxon>Pseudomonadales</taxon>
        <taxon>Marinobacteraceae</taxon>
        <taxon>Marinobacter</taxon>
    </lineage>
</organism>
<dbReference type="Pfam" id="PF21651">
    <property type="entry name" value="DUF6858"/>
    <property type="match status" value="1"/>
</dbReference>
<accession>A0ABS6A6X1</accession>
<dbReference type="RefSeq" id="WP_216006492.1">
    <property type="nucleotide sequence ID" value="NZ_JAHKPV010000001.1"/>
</dbReference>